<dbReference type="SUPFAM" id="SSF88723">
    <property type="entry name" value="PIN domain-like"/>
    <property type="match status" value="1"/>
</dbReference>
<proteinExistence type="inferred from homology"/>
<evidence type="ECO:0000256" key="5">
    <source>
        <dbReference type="ARBA" id="ARBA00037300"/>
    </source>
</evidence>
<evidence type="ECO:0000256" key="1">
    <source>
        <dbReference type="ARBA" id="ARBA00004604"/>
    </source>
</evidence>
<dbReference type="Pfam" id="PF24779">
    <property type="entry name" value="UTP23_sensor"/>
    <property type="match status" value="1"/>
</dbReference>
<keyword evidence="10" id="KW-1185">Reference proteome</keyword>
<gene>
    <name evidence="9" type="ORF">WJX75_007951</name>
</gene>
<keyword evidence="4" id="KW-0539">Nucleus</keyword>
<evidence type="ECO:0000256" key="2">
    <source>
        <dbReference type="ARBA" id="ARBA00022517"/>
    </source>
</evidence>
<evidence type="ECO:0000259" key="8">
    <source>
        <dbReference type="Pfam" id="PF24779"/>
    </source>
</evidence>
<evidence type="ECO:0000313" key="9">
    <source>
        <dbReference type="EMBL" id="KAK9902217.1"/>
    </source>
</evidence>
<sequence length="246" mass="27604">MRRLKHKHTRRAVQFYEINYGFRKPFKVILDGNFVHALRDTHMGDPAEILSKLLGGPVKLYVTRCSLLELKGLGNDFSATYGAAKRAGLHLSCGHDDKALSTTECILDNMGKDNPEHYFVATQDKALRVALGRLPGGASVFVNVNGIQMEQPSEAQRRGVKEVDDSNMGVQKHELSQQALAELAQLQRGPREKSIFRRVKAKGPNPLSIKKKKRGPPDQTQKQGSEQDAVRPKKKRVRKRNKEESN</sequence>
<dbReference type="PANTHER" id="PTHR12416">
    <property type="entry name" value="RRNA-PROCESSING PROTEIN UTP23 HOMOLOG"/>
    <property type="match status" value="1"/>
</dbReference>
<comment type="similarity">
    <text evidence="6">Belongs to the UTP23/FCF1 family. UTP23 subfamily.</text>
</comment>
<dbReference type="InterPro" id="IPR029060">
    <property type="entry name" value="PIN-like_dom_sf"/>
</dbReference>
<evidence type="ECO:0000256" key="6">
    <source>
        <dbReference type="ARBA" id="ARBA00038503"/>
    </source>
</evidence>
<dbReference type="Gene3D" id="3.40.50.1010">
    <property type="entry name" value="5'-nuclease"/>
    <property type="match status" value="1"/>
</dbReference>
<reference evidence="9 10" key="1">
    <citation type="journal article" date="2024" name="Nat. Commun.">
        <title>Phylogenomics reveals the evolutionary origins of lichenization in chlorophyte algae.</title>
        <authorList>
            <person name="Puginier C."/>
            <person name="Libourel C."/>
            <person name="Otte J."/>
            <person name="Skaloud P."/>
            <person name="Haon M."/>
            <person name="Grisel S."/>
            <person name="Petersen M."/>
            <person name="Berrin J.G."/>
            <person name="Delaux P.M."/>
            <person name="Dal Grande F."/>
            <person name="Keller J."/>
        </authorList>
    </citation>
    <scope>NUCLEOTIDE SEQUENCE [LARGE SCALE GENOMIC DNA]</scope>
    <source>
        <strain evidence="9 10">SAG 216-7</strain>
    </source>
</reference>
<dbReference type="InterPro" id="IPR057776">
    <property type="entry name" value="UTP23_sensor"/>
</dbReference>
<dbReference type="Pfam" id="PF04900">
    <property type="entry name" value="Fcf1"/>
    <property type="match status" value="1"/>
</dbReference>
<feature type="domain" description="UTP23 sensor motif region" evidence="8">
    <location>
        <begin position="198"/>
        <end position="213"/>
    </location>
</feature>
<name>A0ABR2YCI0_9CHLO</name>
<dbReference type="EMBL" id="JALJOT010000016">
    <property type="protein sequence ID" value="KAK9902217.1"/>
    <property type="molecule type" value="Genomic_DNA"/>
</dbReference>
<dbReference type="InterPro" id="IPR006984">
    <property type="entry name" value="Fcf1/UTP23"/>
</dbReference>
<accession>A0ABR2YCI0</accession>
<feature type="region of interest" description="Disordered" evidence="7">
    <location>
        <begin position="193"/>
        <end position="246"/>
    </location>
</feature>
<comment type="subcellular location">
    <subcellularLocation>
        <location evidence="1">Nucleus</location>
        <location evidence="1">Nucleolus</location>
    </subcellularLocation>
</comment>
<keyword evidence="2" id="KW-0690">Ribosome biogenesis</keyword>
<evidence type="ECO:0000256" key="7">
    <source>
        <dbReference type="SAM" id="MobiDB-lite"/>
    </source>
</evidence>
<evidence type="ECO:0000256" key="3">
    <source>
        <dbReference type="ARBA" id="ARBA00022552"/>
    </source>
</evidence>
<evidence type="ECO:0000313" key="10">
    <source>
        <dbReference type="Proteomes" id="UP001491310"/>
    </source>
</evidence>
<comment type="function">
    <text evidence="5">Involved in rRNA-processing and ribosome biogenesis.</text>
</comment>
<dbReference type="CDD" id="cd08553">
    <property type="entry name" value="PIN_Fcf1-like"/>
    <property type="match status" value="1"/>
</dbReference>
<protein>
    <recommendedName>
        <fullName evidence="8">UTP23 sensor motif region domain-containing protein</fullName>
    </recommendedName>
</protein>
<evidence type="ECO:0000256" key="4">
    <source>
        <dbReference type="ARBA" id="ARBA00023242"/>
    </source>
</evidence>
<organism evidence="9 10">
    <name type="scientific">Coccomyxa subellipsoidea</name>
    <dbReference type="NCBI Taxonomy" id="248742"/>
    <lineage>
        <taxon>Eukaryota</taxon>
        <taxon>Viridiplantae</taxon>
        <taxon>Chlorophyta</taxon>
        <taxon>core chlorophytes</taxon>
        <taxon>Trebouxiophyceae</taxon>
        <taxon>Trebouxiophyceae incertae sedis</taxon>
        <taxon>Coccomyxaceae</taxon>
        <taxon>Coccomyxa</taxon>
    </lineage>
</organism>
<comment type="caution">
    <text evidence="9">The sequence shown here is derived from an EMBL/GenBank/DDBJ whole genome shotgun (WGS) entry which is preliminary data.</text>
</comment>
<keyword evidence="3" id="KW-0698">rRNA processing</keyword>
<dbReference type="Proteomes" id="UP001491310">
    <property type="component" value="Unassembled WGS sequence"/>
</dbReference>